<evidence type="ECO:0000313" key="1">
    <source>
        <dbReference type="EMBL" id="KAH7928049.1"/>
    </source>
</evidence>
<protein>
    <submittedName>
        <fullName evidence="1">Aldo/keto reductase</fullName>
    </submittedName>
</protein>
<comment type="caution">
    <text evidence="1">The sequence shown here is derived from an EMBL/GenBank/DDBJ whole genome shotgun (WGS) entry which is preliminary data.</text>
</comment>
<reference evidence="1" key="1">
    <citation type="journal article" date="2021" name="New Phytol.">
        <title>Evolutionary innovations through gain and loss of genes in the ectomycorrhizal Boletales.</title>
        <authorList>
            <person name="Wu G."/>
            <person name="Miyauchi S."/>
            <person name="Morin E."/>
            <person name="Kuo A."/>
            <person name="Drula E."/>
            <person name="Varga T."/>
            <person name="Kohler A."/>
            <person name="Feng B."/>
            <person name="Cao Y."/>
            <person name="Lipzen A."/>
            <person name="Daum C."/>
            <person name="Hundley H."/>
            <person name="Pangilinan J."/>
            <person name="Johnson J."/>
            <person name="Barry K."/>
            <person name="LaButti K."/>
            <person name="Ng V."/>
            <person name="Ahrendt S."/>
            <person name="Min B."/>
            <person name="Choi I.G."/>
            <person name="Park H."/>
            <person name="Plett J.M."/>
            <person name="Magnuson J."/>
            <person name="Spatafora J.W."/>
            <person name="Nagy L.G."/>
            <person name="Henrissat B."/>
            <person name="Grigoriev I.V."/>
            <person name="Yang Z.L."/>
            <person name="Xu J."/>
            <person name="Martin F.M."/>
        </authorList>
    </citation>
    <scope>NUCLEOTIDE SEQUENCE</scope>
    <source>
        <strain evidence="1">KUC20120723A-06</strain>
    </source>
</reference>
<accession>A0ACB8BQV8</accession>
<dbReference type="Proteomes" id="UP000790709">
    <property type="component" value="Unassembled WGS sequence"/>
</dbReference>
<sequence>MSPRIELVYGAGAFGSSAPNPASIGARCNTIEGAQEIIDLFVRSSSTNKKIDTARGYGGGTSEEMLAKVDVKGCSVDTKVYPATPGDFAPARLRARFLESVAALKPHKIHTFYLHAPDRSVPIEETLRAIDELYREGLFEEFGLSNYNSWEVAQIVYIAQANGWIKPTVYQGLYNAVERGVEVELLPCLRKFGIRFYAYSPLASGILTGKILSEAEMRAPGGRWDPKTSHLAGFLQGQYTPLLPAVRELKDGLDKLEIPLSEAAQRWLQHHSALSPDHGDTVVIGASSITQLENNLREIEGGPLPEEAVALIEAAWVKTKAFARHYAF</sequence>
<keyword evidence="2" id="KW-1185">Reference proteome</keyword>
<name>A0ACB8BQV8_9AGAM</name>
<evidence type="ECO:0000313" key="2">
    <source>
        <dbReference type="Proteomes" id="UP000790709"/>
    </source>
</evidence>
<gene>
    <name evidence="1" type="ORF">BV22DRAFT_1031044</name>
</gene>
<organism evidence="1 2">
    <name type="scientific">Leucogyrophana mollusca</name>
    <dbReference type="NCBI Taxonomy" id="85980"/>
    <lineage>
        <taxon>Eukaryota</taxon>
        <taxon>Fungi</taxon>
        <taxon>Dikarya</taxon>
        <taxon>Basidiomycota</taxon>
        <taxon>Agaricomycotina</taxon>
        <taxon>Agaricomycetes</taxon>
        <taxon>Agaricomycetidae</taxon>
        <taxon>Boletales</taxon>
        <taxon>Boletales incertae sedis</taxon>
        <taxon>Leucogyrophana</taxon>
    </lineage>
</organism>
<proteinExistence type="predicted"/>
<dbReference type="EMBL" id="MU266357">
    <property type="protein sequence ID" value="KAH7928049.1"/>
    <property type="molecule type" value="Genomic_DNA"/>
</dbReference>